<dbReference type="Gene3D" id="3.40.50.720">
    <property type="entry name" value="NAD(P)-binding Rossmann-like Domain"/>
    <property type="match status" value="1"/>
</dbReference>
<dbReference type="InterPro" id="IPR011032">
    <property type="entry name" value="GroES-like_sf"/>
</dbReference>
<dbReference type="InterPro" id="IPR036291">
    <property type="entry name" value="NAD(P)-bd_dom_sf"/>
</dbReference>
<keyword evidence="4" id="KW-1185">Reference proteome</keyword>
<accession>A0AAN5CAU8</accession>
<feature type="non-terminal residue" evidence="3">
    <location>
        <position position="1"/>
    </location>
</feature>
<dbReference type="InterPro" id="IPR051603">
    <property type="entry name" value="Zinc-ADH_QOR/CCCR"/>
</dbReference>
<sequence>TMRGAVVTSFGEPDVIKTSNDLPLPATTQPDQILIDVHAAGVNPVDTHIRAGRFNPKPALPYVPGIDGSGVVREVGAAVTHVRVGDSVWFYVWTGATAEVVATAHAYPLPKGLSFVEGACLGLPYSIANRALFTKGNIKKGDRVLIHGASGGVGLAACQLAAFAGASLVVGTAGTEPGLAEVKRYTVASVIGSYDWKSKSGQKKVPDSGFDLIIEMAADSNIVVDLDLLAHGGRLGIIGGKGAVTIPLATFKDKETTSFGVVAYRATKEYHAACAKTLDRLFAETEYRPVCNKTYKLEDTAQSHIDLWDKSLPKVGNRVIIVKE</sequence>
<keyword evidence="1" id="KW-0521">NADP</keyword>
<name>A0AAN5CAU8_9BILA</name>
<proteinExistence type="predicted"/>
<dbReference type="CDD" id="cd08253">
    <property type="entry name" value="zeta_crystallin"/>
    <property type="match status" value="1"/>
</dbReference>
<feature type="domain" description="Enoyl reductase (ER)" evidence="2">
    <location>
        <begin position="11"/>
        <end position="305"/>
    </location>
</feature>
<evidence type="ECO:0000313" key="3">
    <source>
        <dbReference type="EMBL" id="GMR34326.1"/>
    </source>
</evidence>
<evidence type="ECO:0000259" key="2">
    <source>
        <dbReference type="SMART" id="SM00829"/>
    </source>
</evidence>
<reference evidence="4" key="1">
    <citation type="submission" date="2022-10" db="EMBL/GenBank/DDBJ databases">
        <title>Genome assembly of Pristionchus species.</title>
        <authorList>
            <person name="Yoshida K."/>
            <person name="Sommer R.J."/>
        </authorList>
    </citation>
    <scope>NUCLEOTIDE SEQUENCE [LARGE SCALE GENOMIC DNA]</scope>
    <source>
        <strain evidence="4">RS5460</strain>
    </source>
</reference>
<dbReference type="SMART" id="SM00829">
    <property type="entry name" value="PKS_ER"/>
    <property type="match status" value="1"/>
</dbReference>
<dbReference type="GO" id="GO:0005829">
    <property type="term" value="C:cytosol"/>
    <property type="evidence" value="ECO:0007669"/>
    <property type="project" value="TreeGrafter"/>
</dbReference>
<dbReference type="InterPro" id="IPR020843">
    <property type="entry name" value="ER"/>
</dbReference>
<dbReference type="GO" id="GO:0003730">
    <property type="term" value="F:mRNA 3'-UTR binding"/>
    <property type="evidence" value="ECO:0007669"/>
    <property type="project" value="TreeGrafter"/>
</dbReference>
<protein>
    <recommendedName>
        <fullName evidence="2">Enoyl reductase (ER) domain-containing protein</fullName>
    </recommendedName>
</protein>
<dbReference type="GO" id="GO:0070402">
    <property type="term" value="F:NADPH binding"/>
    <property type="evidence" value="ECO:0007669"/>
    <property type="project" value="TreeGrafter"/>
</dbReference>
<evidence type="ECO:0000313" key="4">
    <source>
        <dbReference type="Proteomes" id="UP001328107"/>
    </source>
</evidence>
<dbReference type="EMBL" id="BTRK01000002">
    <property type="protein sequence ID" value="GMR34326.1"/>
    <property type="molecule type" value="Genomic_DNA"/>
</dbReference>
<dbReference type="PANTHER" id="PTHR44154">
    <property type="entry name" value="QUINONE OXIDOREDUCTASE"/>
    <property type="match status" value="1"/>
</dbReference>
<dbReference type="InterPro" id="IPR013149">
    <property type="entry name" value="ADH-like_C"/>
</dbReference>
<dbReference type="InterPro" id="IPR013154">
    <property type="entry name" value="ADH-like_N"/>
</dbReference>
<organism evidence="3 4">
    <name type="scientific">Pristionchus mayeri</name>
    <dbReference type="NCBI Taxonomy" id="1317129"/>
    <lineage>
        <taxon>Eukaryota</taxon>
        <taxon>Metazoa</taxon>
        <taxon>Ecdysozoa</taxon>
        <taxon>Nematoda</taxon>
        <taxon>Chromadorea</taxon>
        <taxon>Rhabditida</taxon>
        <taxon>Rhabditina</taxon>
        <taxon>Diplogasteromorpha</taxon>
        <taxon>Diplogasteroidea</taxon>
        <taxon>Neodiplogasteridae</taxon>
        <taxon>Pristionchus</taxon>
    </lineage>
</organism>
<dbReference type="AlphaFoldDB" id="A0AAN5CAU8"/>
<dbReference type="Proteomes" id="UP001328107">
    <property type="component" value="Unassembled WGS sequence"/>
</dbReference>
<dbReference type="SUPFAM" id="SSF51735">
    <property type="entry name" value="NAD(P)-binding Rossmann-fold domains"/>
    <property type="match status" value="1"/>
</dbReference>
<gene>
    <name evidence="3" type="ORF">PMAYCL1PPCAC_04521</name>
</gene>
<dbReference type="Pfam" id="PF00107">
    <property type="entry name" value="ADH_zinc_N"/>
    <property type="match status" value="1"/>
</dbReference>
<evidence type="ECO:0000256" key="1">
    <source>
        <dbReference type="ARBA" id="ARBA00022857"/>
    </source>
</evidence>
<dbReference type="GO" id="GO:0003960">
    <property type="term" value="F:quinone reductase (NADPH) activity"/>
    <property type="evidence" value="ECO:0007669"/>
    <property type="project" value="TreeGrafter"/>
</dbReference>
<dbReference type="SUPFAM" id="SSF50129">
    <property type="entry name" value="GroES-like"/>
    <property type="match status" value="1"/>
</dbReference>
<dbReference type="Pfam" id="PF08240">
    <property type="entry name" value="ADH_N"/>
    <property type="match status" value="1"/>
</dbReference>
<dbReference type="Gene3D" id="3.90.180.10">
    <property type="entry name" value="Medium-chain alcohol dehydrogenases, catalytic domain"/>
    <property type="match status" value="1"/>
</dbReference>
<dbReference type="PANTHER" id="PTHR44154:SF1">
    <property type="entry name" value="QUINONE OXIDOREDUCTASE"/>
    <property type="match status" value="1"/>
</dbReference>
<comment type="caution">
    <text evidence="3">The sequence shown here is derived from an EMBL/GenBank/DDBJ whole genome shotgun (WGS) entry which is preliminary data.</text>
</comment>